<comment type="similarity">
    <text evidence="1">Belongs to the carbohydrate esterase 15 (CE15) family.</text>
</comment>
<evidence type="ECO:0000256" key="6">
    <source>
        <dbReference type="ARBA" id="ARBA00024511"/>
    </source>
</evidence>
<comment type="caution">
    <text evidence="10">The sequence shown here is derived from an EMBL/GenBank/DDBJ whole genome shotgun (WGS) entry which is preliminary data.</text>
</comment>
<keyword evidence="5" id="KW-0439">Lignin degradation</keyword>
<accession>A0A8H4REJ4</accession>
<dbReference type="EC" id="3.1.1.117" evidence="7"/>
<evidence type="ECO:0000259" key="9">
    <source>
        <dbReference type="Pfam" id="PF22244"/>
    </source>
</evidence>
<dbReference type="InterPro" id="IPR054579">
    <property type="entry name" value="GCE-like_dom"/>
</dbReference>
<proteinExistence type="inferred from homology"/>
<dbReference type="SUPFAM" id="SSF53474">
    <property type="entry name" value="alpha/beta-Hydrolases"/>
    <property type="match status" value="1"/>
</dbReference>
<dbReference type="Gene3D" id="3.40.50.1820">
    <property type="entry name" value="alpha/beta hydrolase"/>
    <property type="match status" value="1"/>
</dbReference>
<dbReference type="EMBL" id="JAAMPI010000781">
    <property type="protein sequence ID" value="KAF4628655.1"/>
    <property type="molecule type" value="Genomic_DNA"/>
</dbReference>
<keyword evidence="4" id="KW-0378">Hydrolase</keyword>
<dbReference type="OrthoDB" id="3781271at2759"/>
<name>A0A8H4REJ4_9HELO</name>
<dbReference type="AlphaFoldDB" id="A0A8H4REJ4"/>
<sequence>MKYIISSALLLAVPAFAAPTTPSSLFERQSTCAAIPSGYTYKTDAKLPDPFTTAAGAKVATLADWECRKAEIRQLFAKYELGDTPPKPATVTGTVSSSSISVSVSDGGKSISFSAKVTLPSGGTAPYPMLITIGGSSLPALSGVGTIAFGNDEMAQQQGSGSRGKGKFYDLYGSGHSAGATTAWAWGVSRIIDVIEANPSSNIDLKRLAVTGCSRNGKGAFIVGALEERIALTIPQESGSGGAACWRISDSENSAGKKIQTAGELVGEDPWFSKNLDTYAKSTSTMAVDHHMLAALIAPRALLVIENNINWLGPVSTTGCQRAGLQIYKALSVSDHMGFSESAEHSHCQFPSSQQPELTAFVNRFLKGGSDSTAGVDKSTESSVTASTYASWTAPILT</sequence>
<reference evidence="10 11" key="1">
    <citation type="submission" date="2020-03" db="EMBL/GenBank/DDBJ databases">
        <title>Draft Genome Sequence of Cudoniella acicularis.</title>
        <authorList>
            <person name="Buettner E."/>
            <person name="Kellner H."/>
        </authorList>
    </citation>
    <scope>NUCLEOTIDE SEQUENCE [LARGE SCALE GENOMIC DNA]</scope>
    <source>
        <strain evidence="10 11">DSM 108380</strain>
    </source>
</reference>
<evidence type="ECO:0000256" key="3">
    <source>
        <dbReference type="ARBA" id="ARBA00022729"/>
    </source>
</evidence>
<dbReference type="Pfam" id="PF22244">
    <property type="entry name" value="GCE_fung"/>
    <property type="match status" value="1"/>
</dbReference>
<organism evidence="10 11">
    <name type="scientific">Cudoniella acicularis</name>
    <dbReference type="NCBI Taxonomy" id="354080"/>
    <lineage>
        <taxon>Eukaryota</taxon>
        <taxon>Fungi</taxon>
        <taxon>Dikarya</taxon>
        <taxon>Ascomycota</taxon>
        <taxon>Pezizomycotina</taxon>
        <taxon>Leotiomycetes</taxon>
        <taxon>Helotiales</taxon>
        <taxon>Tricladiaceae</taxon>
        <taxon>Cudoniella</taxon>
    </lineage>
</organism>
<dbReference type="Proteomes" id="UP000566819">
    <property type="component" value="Unassembled WGS sequence"/>
</dbReference>
<dbReference type="GO" id="GO:0052689">
    <property type="term" value="F:carboxylic ester hydrolase activity"/>
    <property type="evidence" value="ECO:0007669"/>
    <property type="project" value="UniProtKB-KW"/>
</dbReference>
<gene>
    <name evidence="10" type="ORF">G7Y89_g9497</name>
</gene>
<feature type="signal peptide" evidence="8">
    <location>
        <begin position="1"/>
        <end position="17"/>
    </location>
</feature>
<feature type="domain" description="4-O-methyl-glucuronoyl methylesterase-like" evidence="9">
    <location>
        <begin position="102"/>
        <end position="331"/>
    </location>
</feature>
<evidence type="ECO:0000256" key="2">
    <source>
        <dbReference type="ARBA" id="ARBA00022487"/>
    </source>
</evidence>
<keyword evidence="3 8" id="KW-0732">Signal</keyword>
<comment type="catalytic activity">
    <reaction evidence="6">
        <text>a 4-O-methyl-alpha-D-glucuronosyl ester derivative + H2O = 4-O-methyl-alpha-D-glucuronate derivative + an alcohol + H(+)</text>
        <dbReference type="Rhea" id="RHEA:67452"/>
        <dbReference type="ChEBI" id="CHEBI:15377"/>
        <dbReference type="ChEBI" id="CHEBI:15378"/>
        <dbReference type="ChEBI" id="CHEBI:30879"/>
        <dbReference type="ChEBI" id="CHEBI:171667"/>
        <dbReference type="ChEBI" id="CHEBI:171668"/>
        <dbReference type="EC" id="3.1.1.117"/>
    </reaction>
    <physiologicalReaction direction="left-to-right" evidence="6">
        <dbReference type="Rhea" id="RHEA:67453"/>
    </physiologicalReaction>
</comment>
<evidence type="ECO:0000313" key="11">
    <source>
        <dbReference type="Proteomes" id="UP000566819"/>
    </source>
</evidence>
<dbReference type="InterPro" id="IPR029058">
    <property type="entry name" value="AB_hydrolase_fold"/>
</dbReference>
<feature type="chain" id="PRO_5034491358" description="(4-O-methyl)-D-glucuronate--lignin esterase" evidence="8">
    <location>
        <begin position="18"/>
        <end position="398"/>
    </location>
</feature>
<evidence type="ECO:0000256" key="8">
    <source>
        <dbReference type="SAM" id="SignalP"/>
    </source>
</evidence>
<evidence type="ECO:0000256" key="1">
    <source>
        <dbReference type="ARBA" id="ARBA00010092"/>
    </source>
</evidence>
<dbReference type="GO" id="GO:0046274">
    <property type="term" value="P:lignin catabolic process"/>
    <property type="evidence" value="ECO:0007669"/>
    <property type="project" value="UniProtKB-KW"/>
</dbReference>
<keyword evidence="11" id="KW-1185">Reference proteome</keyword>
<evidence type="ECO:0000256" key="5">
    <source>
        <dbReference type="ARBA" id="ARBA00023185"/>
    </source>
</evidence>
<evidence type="ECO:0000313" key="10">
    <source>
        <dbReference type="EMBL" id="KAF4628655.1"/>
    </source>
</evidence>
<keyword evidence="2" id="KW-0719">Serine esterase</keyword>
<protein>
    <recommendedName>
        <fullName evidence="7">(4-O-methyl)-D-glucuronate--lignin esterase</fullName>
        <ecNumber evidence="7">3.1.1.117</ecNumber>
    </recommendedName>
</protein>
<evidence type="ECO:0000256" key="4">
    <source>
        <dbReference type="ARBA" id="ARBA00022801"/>
    </source>
</evidence>
<evidence type="ECO:0000256" key="7">
    <source>
        <dbReference type="ARBA" id="ARBA00026105"/>
    </source>
</evidence>